<accession>B0MZ30</accession>
<protein>
    <submittedName>
        <fullName evidence="2">Uncharacterized protein</fullName>
    </submittedName>
</protein>
<dbReference type="AlphaFoldDB" id="B0MZ30"/>
<feature type="region of interest" description="Disordered" evidence="1">
    <location>
        <begin position="1"/>
        <end position="22"/>
    </location>
</feature>
<proteinExistence type="predicted"/>
<evidence type="ECO:0000313" key="2">
    <source>
        <dbReference type="EMBL" id="EDS02866.1"/>
    </source>
</evidence>
<keyword evidence="3" id="KW-1185">Reference proteome</keyword>
<organism evidence="2 3">
    <name type="scientific">Alistipes putredinis DSM 17216</name>
    <dbReference type="NCBI Taxonomy" id="445970"/>
    <lineage>
        <taxon>Bacteria</taxon>
        <taxon>Pseudomonadati</taxon>
        <taxon>Bacteroidota</taxon>
        <taxon>Bacteroidia</taxon>
        <taxon>Bacteroidales</taxon>
        <taxon>Rikenellaceae</taxon>
        <taxon>Alistipes</taxon>
    </lineage>
</organism>
<dbReference type="HOGENOM" id="CLU_3264724_0_0_10"/>
<reference evidence="2" key="2">
    <citation type="submission" date="2013-09" db="EMBL/GenBank/DDBJ databases">
        <title>Draft genome sequence of Alistipes putredinis (DSM 17216).</title>
        <authorList>
            <person name="Sudarsanam P."/>
            <person name="Ley R."/>
            <person name="Guruge J."/>
            <person name="Turnbaugh P.J."/>
            <person name="Mahowald M."/>
            <person name="Liep D."/>
            <person name="Gordon J."/>
        </authorList>
    </citation>
    <scope>NUCLEOTIDE SEQUENCE</scope>
    <source>
        <strain evidence="2">DSM 17216</strain>
    </source>
</reference>
<reference evidence="2" key="1">
    <citation type="submission" date="2007-10" db="EMBL/GenBank/DDBJ databases">
        <authorList>
            <person name="Fulton L."/>
            <person name="Clifton S."/>
            <person name="Fulton B."/>
            <person name="Xu J."/>
            <person name="Minx P."/>
            <person name="Pepin K.H."/>
            <person name="Johnson M."/>
            <person name="Thiruvilangam P."/>
            <person name="Bhonagiri V."/>
            <person name="Nash W.E."/>
            <person name="Mardis E.R."/>
            <person name="Wilson R.K."/>
        </authorList>
    </citation>
    <scope>NUCLEOTIDE SEQUENCE [LARGE SCALE GENOMIC DNA]</scope>
    <source>
        <strain evidence="2">DSM 17216</strain>
    </source>
</reference>
<dbReference type="Proteomes" id="UP000005819">
    <property type="component" value="Unassembled WGS sequence"/>
</dbReference>
<gene>
    <name evidence="2" type="ORF">ALIPUT_02402</name>
</gene>
<comment type="caution">
    <text evidence="2">The sequence shown here is derived from an EMBL/GenBank/DDBJ whole genome shotgun (WGS) entry which is preliminary data.</text>
</comment>
<dbReference type="EMBL" id="ABFK02000020">
    <property type="protein sequence ID" value="EDS02866.1"/>
    <property type="molecule type" value="Genomic_DNA"/>
</dbReference>
<sequence length="41" mass="4523">MAHRTPRLTEQPENHGGTPIRPAVVFPQKTVGIASIPQRPH</sequence>
<name>B0MZ30_9BACT</name>
<evidence type="ECO:0000256" key="1">
    <source>
        <dbReference type="SAM" id="MobiDB-lite"/>
    </source>
</evidence>
<evidence type="ECO:0000313" key="3">
    <source>
        <dbReference type="Proteomes" id="UP000005819"/>
    </source>
</evidence>